<reference evidence="1 2" key="1">
    <citation type="journal article" date="2016" name="Nat. Commun.">
        <title>Thousands of microbial genomes shed light on interconnected biogeochemical processes in an aquifer system.</title>
        <authorList>
            <person name="Anantharaman K."/>
            <person name="Brown C.T."/>
            <person name="Hug L.A."/>
            <person name="Sharon I."/>
            <person name="Castelle C.J."/>
            <person name="Probst A.J."/>
            <person name="Thomas B.C."/>
            <person name="Singh A."/>
            <person name="Wilkins M.J."/>
            <person name="Karaoz U."/>
            <person name="Brodie E.L."/>
            <person name="Williams K.H."/>
            <person name="Hubbard S.S."/>
            <person name="Banfield J.F."/>
        </authorList>
    </citation>
    <scope>NUCLEOTIDE SEQUENCE [LARGE SCALE GENOMIC DNA]</scope>
</reference>
<protein>
    <submittedName>
        <fullName evidence="1">Uncharacterized protein</fullName>
    </submittedName>
</protein>
<proteinExistence type="predicted"/>
<dbReference type="Proteomes" id="UP000178367">
    <property type="component" value="Unassembled WGS sequence"/>
</dbReference>
<organism evidence="1 2">
    <name type="scientific">Candidatus Falkowbacteria bacterium RIFOXYA2_FULL_47_19</name>
    <dbReference type="NCBI Taxonomy" id="1797994"/>
    <lineage>
        <taxon>Bacteria</taxon>
        <taxon>Candidatus Falkowiibacteriota</taxon>
    </lineage>
</organism>
<dbReference type="AlphaFoldDB" id="A0A1F5SEN2"/>
<evidence type="ECO:0000313" key="2">
    <source>
        <dbReference type="Proteomes" id="UP000178367"/>
    </source>
</evidence>
<accession>A0A1F5SEN2</accession>
<dbReference type="EMBL" id="MFGB01000023">
    <property type="protein sequence ID" value="OGF25164.1"/>
    <property type="molecule type" value="Genomic_DNA"/>
</dbReference>
<comment type="caution">
    <text evidence="1">The sequence shown here is derived from an EMBL/GenBank/DDBJ whole genome shotgun (WGS) entry which is preliminary data.</text>
</comment>
<gene>
    <name evidence="1" type="ORF">A2227_07520</name>
</gene>
<name>A0A1F5SEN2_9BACT</name>
<sequence length="69" mass="8110">MAQSVFSIFPPSFWVCRKKNKKIGPYTGPALILLLSINNQKRRSLGPDDEQDDKDFRNIFDFIQYLFKL</sequence>
<evidence type="ECO:0000313" key="1">
    <source>
        <dbReference type="EMBL" id="OGF25164.1"/>
    </source>
</evidence>